<dbReference type="InterPro" id="IPR038097">
    <property type="entry name" value="Ribosomal_eL36_sf"/>
</dbReference>
<comment type="subunit">
    <text evidence="2">Component of the large ribosomal subunit.</text>
</comment>
<dbReference type="PANTHER" id="PTHR10114">
    <property type="entry name" value="60S RIBOSOMAL PROTEIN L36"/>
    <property type="match status" value="1"/>
</dbReference>
<proteinExistence type="inferred from homology"/>
<dbReference type="Pfam" id="PF01158">
    <property type="entry name" value="Ribosomal_L36e"/>
    <property type="match status" value="1"/>
</dbReference>
<evidence type="ECO:0000256" key="4">
    <source>
        <dbReference type="ARBA" id="ARBA00023274"/>
    </source>
</evidence>
<name>A0ABN9A2S0_RANTA</name>
<dbReference type="Proteomes" id="UP001176941">
    <property type="component" value="Chromosome X"/>
</dbReference>
<comment type="function">
    <text evidence="5">Component of the large ribosomal subunit. The ribosome is a large ribonucleoprotein complex responsible for the synthesis of proteins in the cell.</text>
</comment>
<sequence>MPQIPAACTDLTTVRPRSQLQFSVPPAARLSDLPGLDALLCHCRAVTVALLFPMAMGFNKGQKMTKNMSKLRHSHLLERLTKYTKFMWDMIREVCSFTRYERSPMELLKVSKDKQALNFIKKRVGTYICAKRKRKGLSNVLATMRKVAAKKD</sequence>
<dbReference type="Gene3D" id="1.10.10.1760">
    <property type="entry name" value="60S ribosomal protein L36"/>
    <property type="match status" value="1"/>
</dbReference>
<keyword evidence="4" id="KW-0687">Ribonucleoprotein</keyword>
<evidence type="ECO:0000256" key="7">
    <source>
        <dbReference type="ARBA" id="ARBA00035331"/>
    </source>
</evidence>
<keyword evidence="9" id="KW-1185">Reference proteome</keyword>
<evidence type="ECO:0000256" key="3">
    <source>
        <dbReference type="ARBA" id="ARBA00022980"/>
    </source>
</evidence>
<keyword evidence="3" id="KW-0689">Ribosomal protein</keyword>
<evidence type="ECO:0000313" key="8">
    <source>
        <dbReference type="EMBL" id="CAI9180547.1"/>
    </source>
</evidence>
<evidence type="ECO:0000256" key="1">
    <source>
        <dbReference type="ARBA" id="ARBA00006509"/>
    </source>
</evidence>
<dbReference type="EMBL" id="OX460343">
    <property type="protein sequence ID" value="CAI9180547.1"/>
    <property type="molecule type" value="Genomic_DNA"/>
</dbReference>
<dbReference type="InterPro" id="IPR000509">
    <property type="entry name" value="Ribosomal_eL36"/>
</dbReference>
<protein>
    <recommendedName>
        <fullName evidence="6">Large ribosomal subunit protein eL36</fullName>
    </recommendedName>
    <alternativeName>
        <fullName evidence="7">60S ribosomal protein L36</fullName>
    </alternativeName>
</protein>
<comment type="similarity">
    <text evidence="1">Belongs to the eukaryotic ribosomal protein eL36 family.</text>
</comment>
<evidence type="ECO:0000256" key="6">
    <source>
        <dbReference type="ARBA" id="ARBA00035226"/>
    </source>
</evidence>
<gene>
    <name evidence="8" type="ORF">MRATA1EN1_LOCUS29509</name>
</gene>
<accession>A0ABN9A2S0</accession>
<organism evidence="8 9">
    <name type="scientific">Rangifer tarandus platyrhynchus</name>
    <name type="common">Svalbard reindeer</name>
    <dbReference type="NCBI Taxonomy" id="3082113"/>
    <lineage>
        <taxon>Eukaryota</taxon>
        <taxon>Metazoa</taxon>
        <taxon>Chordata</taxon>
        <taxon>Craniata</taxon>
        <taxon>Vertebrata</taxon>
        <taxon>Euteleostomi</taxon>
        <taxon>Mammalia</taxon>
        <taxon>Eutheria</taxon>
        <taxon>Laurasiatheria</taxon>
        <taxon>Artiodactyla</taxon>
        <taxon>Ruminantia</taxon>
        <taxon>Pecora</taxon>
        <taxon>Cervidae</taxon>
        <taxon>Odocoileinae</taxon>
        <taxon>Rangifer</taxon>
    </lineage>
</organism>
<evidence type="ECO:0000256" key="5">
    <source>
        <dbReference type="ARBA" id="ARBA00034092"/>
    </source>
</evidence>
<evidence type="ECO:0000256" key="2">
    <source>
        <dbReference type="ARBA" id="ARBA00011133"/>
    </source>
</evidence>
<evidence type="ECO:0000313" key="9">
    <source>
        <dbReference type="Proteomes" id="UP001176941"/>
    </source>
</evidence>
<reference evidence="8" key="1">
    <citation type="submission" date="2023-04" db="EMBL/GenBank/DDBJ databases">
        <authorList>
            <consortium name="ELIXIR-Norway"/>
        </authorList>
    </citation>
    <scope>NUCLEOTIDE SEQUENCE [LARGE SCALE GENOMIC DNA]</scope>
</reference>